<dbReference type="AlphaFoldDB" id="A0A927HCM9"/>
<proteinExistence type="predicted"/>
<comment type="caution">
    <text evidence="1">The sequence shown here is derived from an EMBL/GenBank/DDBJ whole genome shotgun (WGS) entry which is preliminary data.</text>
</comment>
<evidence type="ECO:0000313" key="2">
    <source>
        <dbReference type="Proteomes" id="UP000602076"/>
    </source>
</evidence>
<accession>A0A927HCM9</accession>
<dbReference type="Proteomes" id="UP000602076">
    <property type="component" value="Unassembled WGS sequence"/>
</dbReference>
<protein>
    <submittedName>
        <fullName evidence="1">Uncharacterized protein</fullName>
    </submittedName>
</protein>
<reference evidence="1" key="1">
    <citation type="submission" date="2020-09" db="EMBL/GenBank/DDBJ databases">
        <title>Bacillus faecalis sp. nov., a moderately halophilic bacterium isolated from cow faeces.</title>
        <authorList>
            <person name="Jiang L."/>
            <person name="Lee J."/>
        </authorList>
    </citation>
    <scope>NUCLEOTIDE SEQUENCE</scope>
    <source>
        <strain evidence="1">AGMB 02131</strain>
    </source>
</reference>
<sequence length="72" mass="8612">MLGILLTDVEKQEIEYLVKREMDELLYDFEDKKIEGIVKRAMEERYSILFKLYSKLASPAACSRYVRSRKFN</sequence>
<evidence type="ECO:0000313" key="1">
    <source>
        <dbReference type="EMBL" id="MBD3108593.1"/>
    </source>
</evidence>
<dbReference type="EMBL" id="JACXSI010000021">
    <property type="protein sequence ID" value="MBD3108593.1"/>
    <property type="molecule type" value="Genomic_DNA"/>
</dbReference>
<gene>
    <name evidence="1" type="ORF">IEO70_09455</name>
</gene>
<organism evidence="1 2">
    <name type="scientific">Peribacillus faecalis</name>
    <dbReference type="NCBI Taxonomy" id="2772559"/>
    <lineage>
        <taxon>Bacteria</taxon>
        <taxon>Bacillati</taxon>
        <taxon>Bacillota</taxon>
        <taxon>Bacilli</taxon>
        <taxon>Bacillales</taxon>
        <taxon>Bacillaceae</taxon>
        <taxon>Peribacillus</taxon>
    </lineage>
</organism>
<dbReference type="RefSeq" id="WP_190998137.1">
    <property type="nucleotide sequence ID" value="NZ_JACXSI010000021.1"/>
</dbReference>
<name>A0A927HCM9_9BACI</name>
<keyword evidence="2" id="KW-1185">Reference proteome</keyword>